<reference evidence="1" key="1">
    <citation type="journal article" date="2015" name="Nature">
        <title>Complex archaea that bridge the gap between prokaryotes and eukaryotes.</title>
        <authorList>
            <person name="Spang A."/>
            <person name="Saw J.H."/>
            <person name="Jorgensen S.L."/>
            <person name="Zaremba-Niedzwiedzka K."/>
            <person name="Martijn J."/>
            <person name="Lind A.E."/>
            <person name="van Eijk R."/>
            <person name="Schleper C."/>
            <person name="Guy L."/>
            <person name="Ettema T.J."/>
        </authorList>
    </citation>
    <scope>NUCLEOTIDE SEQUENCE</scope>
</reference>
<dbReference type="InterPro" id="IPR044000">
    <property type="entry name" value="Phage_tube_2"/>
</dbReference>
<dbReference type="Pfam" id="PF18906">
    <property type="entry name" value="Phage_tube_2"/>
    <property type="match status" value="1"/>
</dbReference>
<protein>
    <submittedName>
        <fullName evidence="1">Uncharacterized protein</fullName>
    </submittedName>
</protein>
<proteinExistence type="predicted"/>
<comment type="caution">
    <text evidence="1">The sequence shown here is derived from an EMBL/GenBank/DDBJ whole genome shotgun (WGS) entry which is preliminary data.</text>
</comment>
<dbReference type="AlphaFoldDB" id="A0A0F9AXZ4"/>
<dbReference type="EMBL" id="LAZR01052316">
    <property type="protein sequence ID" value="KKK83239.1"/>
    <property type="molecule type" value="Genomic_DNA"/>
</dbReference>
<organism evidence="1">
    <name type="scientific">marine sediment metagenome</name>
    <dbReference type="NCBI Taxonomy" id="412755"/>
    <lineage>
        <taxon>unclassified sequences</taxon>
        <taxon>metagenomes</taxon>
        <taxon>ecological metagenomes</taxon>
    </lineage>
</organism>
<evidence type="ECO:0000313" key="1">
    <source>
        <dbReference type="EMBL" id="KKK83239.1"/>
    </source>
</evidence>
<gene>
    <name evidence="1" type="ORF">LCGC14_2795360</name>
</gene>
<accession>A0A0F9AXZ4</accession>
<sequence>IAFPVDTTALKLLNMDEGRVAYVKDMGWFTVKDSAYTEPYGNWAFDHAKSSVIANSNFLENELILFNHLTGNGFWRVDEFANGAMTSADEYGFNSFNMQLNHNLKIDDQDAISGVYRVEPARGGFREVTGSFSLPRYSSEKFFDWASNNTILQMHLKFVGSTLNSSARAFEIFISSMKIIAPSAPVGGPEVINQTFEFRALVPASNPTFIAGGAPINPAQTITVPRSELMIRTLNQNPYNLFRDQNKEY</sequence>
<feature type="non-terminal residue" evidence="1">
    <location>
        <position position="1"/>
    </location>
</feature>
<name>A0A0F9AXZ4_9ZZZZ</name>